<dbReference type="InterPro" id="IPR016162">
    <property type="entry name" value="Ald_DH_N"/>
</dbReference>
<reference evidence="7" key="3">
    <citation type="submission" date="2020-12" db="UniProtKB">
        <authorList>
            <consortium name="EnsemblPlants"/>
        </authorList>
    </citation>
    <scope>IDENTIFICATION</scope>
</reference>
<evidence type="ECO:0000259" key="5">
    <source>
        <dbReference type="Pfam" id="PF00171"/>
    </source>
</evidence>
<feature type="domain" description="Aldehyde dehydrogenase" evidence="5">
    <location>
        <begin position="32"/>
        <end position="483"/>
    </location>
</feature>
<dbReference type="GO" id="GO:0004029">
    <property type="term" value="F:aldehyde dehydrogenase (NAD+) activity"/>
    <property type="evidence" value="ECO:0000318"/>
    <property type="project" value="GO_Central"/>
</dbReference>
<evidence type="ECO:0000313" key="6">
    <source>
        <dbReference type="EMBL" id="PNR27972.1"/>
    </source>
</evidence>
<dbReference type="InterPro" id="IPR015590">
    <property type="entry name" value="Aldehyde_DH_dom"/>
</dbReference>
<evidence type="ECO:0000256" key="3">
    <source>
        <dbReference type="PROSITE-ProRule" id="PRU10007"/>
    </source>
</evidence>
<proteinExistence type="inferred from homology"/>
<dbReference type="Gramene" id="Pp3c24_3400V3.1">
    <property type="protein sequence ID" value="Pp3c24_3400V3.1"/>
    <property type="gene ID" value="Pp3c24_3400"/>
</dbReference>
<dbReference type="EMBL" id="ABEU02000024">
    <property type="protein sequence ID" value="PNR27972.1"/>
    <property type="molecule type" value="Genomic_DNA"/>
</dbReference>
<keyword evidence="8" id="KW-1185">Reference proteome</keyword>
<dbReference type="OMA" id="FPEGCFQ"/>
<dbReference type="InterPro" id="IPR016161">
    <property type="entry name" value="Ald_DH/histidinol_DH"/>
</dbReference>
<dbReference type="OrthoDB" id="310895at2759"/>
<dbReference type="EnsemblPlants" id="Pp3c24_3400V3.3">
    <property type="protein sequence ID" value="Pp3c24_3400V3.3"/>
    <property type="gene ID" value="Pp3c24_3400"/>
</dbReference>
<dbReference type="EnsemblPlants" id="Pp3c24_3400V3.2">
    <property type="protein sequence ID" value="Pp3c24_3400V3.2"/>
    <property type="gene ID" value="Pp3c24_3400"/>
</dbReference>
<organism evidence="6">
    <name type="scientific">Physcomitrium patens</name>
    <name type="common">Spreading-leaved earth moss</name>
    <name type="synonym">Physcomitrella patens</name>
    <dbReference type="NCBI Taxonomy" id="3218"/>
    <lineage>
        <taxon>Eukaryota</taxon>
        <taxon>Viridiplantae</taxon>
        <taxon>Streptophyta</taxon>
        <taxon>Embryophyta</taxon>
        <taxon>Bryophyta</taxon>
        <taxon>Bryophytina</taxon>
        <taxon>Bryopsida</taxon>
        <taxon>Funariidae</taxon>
        <taxon>Funariales</taxon>
        <taxon>Funariaceae</taxon>
        <taxon>Physcomitrium</taxon>
    </lineage>
</organism>
<dbReference type="InterPro" id="IPR029510">
    <property type="entry name" value="Ald_DH_CS_GLU"/>
</dbReference>
<dbReference type="PROSITE" id="PS00687">
    <property type="entry name" value="ALDEHYDE_DEHYDR_GLU"/>
    <property type="match status" value="1"/>
</dbReference>
<dbReference type="SMR" id="A0A2K1IFB9"/>
<evidence type="ECO:0000256" key="4">
    <source>
        <dbReference type="RuleBase" id="RU003345"/>
    </source>
</evidence>
<dbReference type="Gramene" id="Pp3c24_3400V3.2">
    <property type="protein sequence ID" value="Pp3c24_3400V3.2"/>
    <property type="gene ID" value="Pp3c24_3400"/>
</dbReference>
<dbReference type="Proteomes" id="UP000006727">
    <property type="component" value="Chromosome 24"/>
</dbReference>
<dbReference type="EnsemblPlants" id="Pp3c24_3400V3.1">
    <property type="protein sequence ID" value="Pp3c24_3400V3.1"/>
    <property type="gene ID" value="Pp3c24_3400"/>
</dbReference>
<dbReference type="STRING" id="3218.A0A2K1IFB9"/>
<dbReference type="KEGG" id="ppp:112276902"/>
<dbReference type="FunFam" id="3.40.309.10:FF:000009">
    <property type="entry name" value="Aldehyde dehydrogenase A"/>
    <property type="match status" value="1"/>
</dbReference>
<dbReference type="PaxDb" id="3218-PP1S18_148V6.1"/>
<dbReference type="Gene3D" id="3.40.605.10">
    <property type="entry name" value="Aldehyde Dehydrogenase, Chain A, domain 1"/>
    <property type="match status" value="1"/>
</dbReference>
<evidence type="ECO:0000313" key="8">
    <source>
        <dbReference type="Proteomes" id="UP000006727"/>
    </source>
</evidence>
<reference evidence="6 8" key="1">
    <citation type="journal article" date="2008" name="Science">
        <title>The Physcomitrella genome reveals evolutionary insights into the conquest of land by plants.</title>
        <authorList>
            <person name="Rensing S."/>
            <person name="Lang D."/>
            <person name="Zimmer A."/>
            <person name="Terry A."/>
            <person name="Salamov A."/>
            <person name="Shapiro H."/>
            <person name="Nishiyama T."/>
            <person name="Perroud P.-F."/>
            <person name="Lindquist E."/>
            <person name="Kamisugi Y."/>
            <person name="Tanahashi T."/>
            <person name="Sakakibara K."/>
            <person name="Fujita T."/>
            <person name="Oishi K."/>
            <person name="Shin-I T."/>
            <person name="Kuroki Y."/>
            <person name="Toyoda A."/>
            <person name="Suzuki Y."/>
            <person name="Hashimoto A."/>
            <person name="Yamaguchi K."/>
            <person name="Sugano A."/>
            <person name="Kohara Y."/>
            <person name="Fujiyama A."/>
            <person name="Anterola A."/>
            <person name="Aoki S."/>
            <person name="Ashton N."/>
            <person name="Barbazuk W.B."/>
            <person name="Barker E."/>
            <person name="Bennetzen J."/>
            <person name="Bezanilla M."/>
            <person name="Blankenship R."/>
            <person name="Cho S.H."/>
            <person name="Dutcher S."/>
            <person name="Estelle M."/>
            <person name="Fawcett J.A."/>
            <person name="Gundlach H."/>
            <person name="Hanada K."/>
            <person name="Heyl A."/>
            <person name="Hicks K.A."/>
            <person name="Hugh J."/>
            <person name="Lohr M."/>
            <person name="Mayer K."/>
            <person name="Melkozernov A."/>
            <person name="Murata T."/>
            <person name="Nelson D."/>
            <person name="Pils B."/>
            <person name="Prigge M."/>
            <person name="Reiss B."/>
            <person name="Renner T."/>
            <person name="Rombauts S."/>
            <person name="Rushton P."/>
            <person name="Sanderfoot A."/>
            <person name="Schween G."/>
            <person name="Shiu S.-H."/>
            <person name="Stueber K."/>
            <person name="Theodoulou F.L."/>
            <person name="Tu H."/>
            <person name="Van de Peer Y."/>
            <person name="Verrier P.J."/>
            <person name="Waters E."/>
            <person name="Wood A."/>
            <person name="Yang L."/>
            <person name="Cove D."/>
            <person name="Cuming A."/>
            <person name="Hasebe M."/>
            <person name="Lucas S."/>
            <person name="Mishler D.B."/>
            <person name="Reski R."/>
            <person name="Grigoriev I."/>
            <person name="Quatrano R.S."/>
            <person name="Boore J.L."/>
        </authorList>
    </citation>
    <scope>NUCLEOTIDE SEQUENCE [LARGE SCALE GENOMIC DNA]</scope>
    <source>
        <strain evidence="7 8">cv. Gransden 2004</strain>
    </source>
</reference>
<comment type="similarity">
    <text evidence="1 4">Belongs to the aldehyde dehydrogenase family.</text>
</comment>
<dbReference type="InterPro" id="IPR016163">
    <property type="entry name" value="Ald_DH_C"/>
</dbReference>
<keyword evidence="2 4" id="KW-0560">Oxidoreductase</keyword>
<dbReference type="CDD" id="cd07102">
    <property type="entry name" value="ALDH_EDX86601"/>
    <property type="match status" value="1"/>
</dbReference>
<dbReference type="Gramene" id="Pp3c24_3400V3.3">
    <property type="protein sequence ID" value="Pp3c24_3400V3.3"/>
    <property type="gene ID" value="Pp3c24_3400"/>
</dbReference>
<dbReference type="PANTHER" id="PTHR11699">
    <property type="entry name" value="ALDEHYDE DEHYDROGENASE-RELATED"/>
    <property type="match status" value="1"/>
</dbReference>
<dbReference type="RefSeq" id="XP_024364475.1">
    <property type="nucleotide sequence ID" value="XM_024508707.2"/>
</dbReference>
<gene>
    <name evidence="7" type="primary">LOC112276902</name>
    <name evidence="6" type="ORF">PHYPA_028564</name>
</gene>
<dbReference type="Gene3D" id="3.40.309.10">
    <property type="entry name" value="Aldehyde Dehydrogenase, Chain A, domain 2"/>
    <property type="match status" value="1"/>
</dbReference>
<feature type="active site" evidence="3">
    <location>
        <position position="260"/>
    </location>
</feature>
<dbReference type="AlphaFoldDB" id="A0A2K1IFB9"/>
<evidence type="ECO:0000256" key="2">
    <source>
        <dbReference type="ARBA" id="ARBA00023002"/>
    </source>
</evidence>
<dbReference type="GeneID" id="112276902"/>
<dbReference type="SUPFAM" id="SSF53720">
    <property type="entry name" value="ALDH-like"/>
    <property type="match status" value="1"/>
</dbReference>
<dbReference type="Pfam" id="PF00171">
    <property type="entry name" value="Aldedh"/>
    <property type="match status" value="1"/>
</dbReference>
<dbReference type="FunCoup" id="A0A2K1IFB9">
    <property type="interactions" value="2996"/>
</dbReference>
<evidence type="ECO:0000256" key="1">
    <source>
        <dbReference type="ARBA" id="ARBA00009986"/>
    </source>
</evidence>
<name>A0A2K1IFB9_PHYPA</name>
<sequence>MAMASAAGRIGRSRAGAAAAALSRGFKVERLDMFDVVNPATGKVIGELLIESKDEVVSKFEALAAGQKKWRSVPLVERRAMLERFNELLRLNMPVLAKTLSTEMGKPIAQAKNEVRATVDRVRFYLENYEKVLKESCVLETSILKEKVVYEPLGVVANISAWNYPYFVSTNVFAAALLTGNAVLYKPSEHATLTGMEITNLLYEAGVPKNVFAMTTGKGETGAAVASLKGLGGLFFTGSNKTGLEIAKQAAPNLVKLQLELGGKDPVYVRADVADVGAAAASIADGAFYNCGQSCCSVERIYVDKRIYNEFLSAFIKNVMAFKVGDPLKPDTYIGPVARQPHLPYLAAQVQDAISKGARASSHTHLESNQGGFYFPPTVLSDVNHTMDVMKEESFGPLIGIQAVENDAEALALMNDTTYGLTASVYCKHNQDAENILRELDVGTGYWNCCDRVSPRLPWSGRRGSGLGVTLGMDGLRSFVKPKGIVFQSPSNKD</sequence>
<evidence type="ECO:0000313" key="7">
    <source>
        <dbReference type="EnsemblPlants" id="Pp3c24_3400V3.1"/>
    </source>
</evidence>
<reference evidence="6 8" key="2">
    <citation type="journal article" date="2018" name="Plant J.">
        <title>The Physcomitrella patens chromosome-scale assembly reveals moss genome structure and evolution.</title>
        <authorList>
            <person name="Lang D."/>
            <person name="Ullrich K.K."/>
            <person name="Murat F."/>
            <person name="Fuchs J."/>
            <person name="Jenkins J."/>
            <person name="Haas F.B."/>
            <person name="Piednoel M."/>
            <person name="Gundlach H."/>
            <person name="Van Bel M."/>
            <person name="Meyberg R."/>
            <person name="Vives C."/>
            <person name="Morata J."/>
            <person name="Symeonidi A."/>
            <person name="Hiss M."/>
            <person name="Muchero W."/>
            <person name="Kamisugi Y."/>
            <person name="Saleh O."/>
            <person name="Blanc G."/>
            <person name="Decker E.L."/>
            <person name="van Gessel N."/>
            <person name="Grimwood J."/>
            <person name="Hayes R.D."/>
            <person name="Graham S.W."/>
            <person name="Gunter L.E."/>
            <person name="McDaniel S.F."/>
            <person name="Hoernstein S.N.W."/>
            <person name="Larsson A."/>
            <person name="Li F.W."/>
            <person name="Perroud P.F."/>
            <person name="Phillips J."/>
            <person name="Ranjan P."/>
            <person name="Rokshar D.S."/>
            <person name="Rothfels C.J."/>
            <person name="Schneider L."/>
            <person name="Shu S."/>
            <person name="Stevenson D.W."/>
            <person name="Thummler F."/>
            <person name="Tillich M."/>
            <person name="Villarreal Aguilar J.C."/>
            <person name="Widiez T."/>
            <person name="Wong G.K."/>
            <person name="Wymore A."/>
            <person name="Zhang Y."/>
            <person name="Zimmer A.D."/>
            <person name="Quatrano R.S."/>
            <person name="Mayer K.F.X."/>
            <person name="Goodstein D."/>
            <person name="Casacuberta J.M."/>
            <person name="Vandepoele K."/>
            <person name="Reski R."/>
            <person name="Cuming A.C."/>
            <person name="Tuskan G.A."/>
            <person name="Maumus F."/>
            <person name="Salse J."/>
            <person name="Schmutz J."/>
            <person name="Rensing S.A."/>
        </authorList>
    </citation>
    <scope>NUCLEOTIDE SEQUENCE [LARGE SCALE GENOMIC DNA]</scope>
    <source>
        <strain evidence="7 8">cv. Gransden 2004</strain>
    </source>
</reference>
<protein>
    <recommendedName>
        <fullName evidence="5">Aldehyde dehydrogenase domain-containing protein</fullName>
    </recommendedName>
</protein>
<accession>A0A2K1IFB9</accession>